<gene>
    <name evidence="2" type="ORF">JI435_048460</name>
</gene>
<dbReference type="OrthoDB" id="407630at2759"/>
<protein>
    <recommendedName>
        <fullName evidence="1">PRELI/MSF1 domain-containing protein</fullName>
    </recommendedName>
</protein>
<dbReference type="InterPro" id="IPR037365">
    <property type="entry name" value="Slowmo/Ups"/>
</dbReference>
<evidence type="ECO:0000259" key="1">
    <source>
        <dbReference type="PROSITE" id="PS50904"/>
    </source>
</evidence>
<dbReference type="VEuPathDB" id="FungiDB:JI435_048460"/>
<dbReference type="GO" id="GO:0005758">
    <property type="term" value="C:mitochondrial intermembrane space"/>
    <property type="evidence" value="ECO:0007669"/>
    <property type="project" value="InterPro"/>
</dbReference>
<dbReference type="InterPro" id="IPR006797">
    <property type="entry name" value="PRELI/MSF1_dom"/>
</dbReference>
<organism evidence="2 3">
    <name type="scientific">Phaeosphaeria nodorum (strain SN15 / ATCC MYA-4574 / FGSC 10173)</name>
    <name type="common">Glume blotch fungus</name>
    <name type="synonym">Parastagonospora nodorum</name>
    <dbReference type="NCBI Taxonomy" id="321614"/>
    <lineage>
        <taxon>Eukaryota</taxon>
        <taxon>Fungi</taxon>
        <taxon>Dikarya</taxon>
        <taxon>Ascomycota</taxon>
        <taxon>Pezizomycotina</taxon>
        <taxon>Dothideomycetes</taxon>
        <taxon>Pleosporomycetidae</taxon>
        <taxon>Pleosporales</taxon>
        <taxon>Pleosporineae</taxon>
        <taxon>Phaeosphaeriaceae</taxon>
        <taxon>Parastagonospora</taxon>
    </lineage>
</organism>
<feature type="domain" description="PRELI/MSF1" evidence="1">
    <location>
        <begin position="1"/>
        <end position="180"/>
    </location>
</feature>
<accession>A0A7U2I4Z0</accession>
<dbReference type="EMBL" id="CP069035">
    <property type="protein sequence ID" value="QRD01864.1"/>
    <property type="molecule type" value="Genomic_DNA"/>
</dbReference>
<dbReference type="PANTHER" id="PTHR11158">
    <property type="entry name" value="MSF1/PX19 RELATED"/>
    <property type="match status" value="1"/>
</dbReference>
<name>A0A7U2I4Z0_PHANO</name>
<proteinExistence type="predicted"/>
<dbReference type="Pfam" id="PF04707">
    <property type="entry name" value="PRELI"/>
    <property type="match status" value="1"/>
</dbReference>
<dbReference type="AlphaFoldDB" id="A0A7U2I4Z0"/>
<reference evidence="3" key="1">
    <citation type="journal article" date="2021" name="BMC Genomics">
        <title>Chromosome-level genome assembly and manually-curated proteome of model necrotroph Parastagonospora nodorum Sn15 reveals a genome-wide trove of candidate effector homologs, and redundancy of virulence-related functions within an accessory chromosome.</title>
        <authorList>
            <person name="Bertazzoni S."/>
            <person name="Jones D.A.B."/>
            <person name="Phan H.T."/>
            <person name="Tan K.-C."/>
            <person name="Hane J.K."/>
        </authorList>
    </citation>
    <scope>NUCLEOTIDE SEQUENCE [LARGE SCALE GENOMIC DNA]</scope>
    <source>
        <strain evidence="3">SN15 / ATCC MYA-4574 / FGSC 10173)</strain>
    </source>
</reference>
<keyword evidence="3" id="KW-1185">Reference proteome</keyword>
<sequence>MKYFQQTVDFDYSWEEVSTSNWRKYGPWNEKTPHVIAVDTLSRTVDPATGILRSERLITCRQSAPKWVTSILGAQDLSMVYETSYVDPVAKKLTLCSMNMTMSDLINVRETCIYQPTASSSATAPSTTFTQRAEVTALCGGWQKIKNSIEQFTVERFQQNAAKGKEGFEMVLEKARQVFQEQRELLQLQQQSPILREAKM</sequence>
<evidence type="ECO:0000313" key="2">
    <source>
        <dbReference type="EMBL" id="QRD01864.1"/>
    </source>
</evidence>
<evidence type="ECO:0000313" key="3">
    <source>
        <dbReference type="Proteomes" id="UP000663193"/>
    </source>
</evidence>
<dbReference type="Proteomes" id="UP000663193">
    <property type="component" value="Chromosome 13"/>
</dbReference>
<dbReference type="PROSITE" id="PS50904">
    <property type="entry name" value="PRELI_MSF1"/>
    <property type="match status" value="1"/>
</dbReference>